<gene>
    <name evidence="2" type="ORF">K491DRAFT_17083</name>
</gene>
<protein>
    <submittedName>
        <fullName evidence="2">Amidohydrolase 3</fullName>
    </submittedName>
</protein>
<dbReference type="InterPro" id="IPR013108">
    <property type="entry name" value="Amidohydro_3"/>
</dbReference>
<dbReference type="OrthoDB" id="194468at2759"/>
<dbReference type="Gene3D" id="3.10.310.70">
    <property type="match status" value="1"/>
</dbReference>
<dbReference type="Proteomes" id="UP000799324">
    <property type="component" value="Unassembled WGS sequence"/>
</dbReference>
<evidence type="ECO:0000259" key="1">
    <source>
        <dbReference type="Pfam" id="PF07969"/>
    </source>
</evidence>
<accession>A0A6A6TM37</accession>
<dbReference type="Gene3D" id="3.20.20.140">
    <property type="entry name" value="Metal-dependent hydrolases"/>
    <property type="match status" value="1"/>
</dbReference>
<dbReference type="Pfam" id="PF07969">
    <property type="entry name" value="Amidohydro_3"/>
    <property type="match status" value="1"/>
</dbReference>
<keyword evidence="3" id="KW-1185">Reference proteome</keyword>
<keyword evidence="2" id="KW-0378">Hydrolase</keyword>
<dbReference type="GO" id="GO:0016810">
    <property type="term" value="F:hydrolase activity, acting on carbon-nitrogen (but not peptide) bonds"/>
    <property type="evidence" value="ECO:0007669"/>
    <property type="project" value="InterPro"/>
</dbReference>
<name>A0A6A6TM37_9PLEO</name>
<organism evidence="2 3">
    <name type="scientific">Lophiostoma macrostomum CBS 122681</name>
    <dbReference type="NCBI Taxonomy" id="1314788"/>
    <lineage>
        <taxon>Eukaryota</taxon>
        <taxon>Fungi</taxon>
        <taxon>Dikarya</taxon>
        <taxon>Ascomycota</taxon>
        <taxon>Pezizomycotina</taxon>
        <taxon>Dothideomycetes</taxon>
        <taxon>Pleosporomycetidae</taxon>
        <taxon>Pleosporales</taxon>
        <taxon>Lophiostomataceae</taxon>
        <taxon>Lophiostoma</taxon>
    </lineage>
</organism>
<sequence length="467" mass="51022">MPGIHDAHMHLLYSGLALTSDANIGFDTTSTTIGAKIKEAGCACHYVNAYQDWIMAEMYNNEGFPGGIADRKYLDEMFPDRPVAVLGGAGHSKLLNTAALKRAGYDIENEPDIPGGKFFRRPDGSLIGELGEAAMTKANVSMPFPSLSHIKRTLRFAIQVAHRSGVMSCQEASANTLILHALKELEDEGKLNMDISTHIVYGPEFIAHEKKESLLKLLDAADKFKSKHVDTRFVKIILDGVPLPPLHTHCALDANGQPDEDKIIVKDVAEAVAKYDERGMTLKIHCTGHGSTRMALDAIKAARNKNPKGPRHEIAHNSDVHDDEYPRYKALNVTAEMLPALFFVHPFTASSGGLMDWNFTKMMEANAHITIGSDWGAAPDPSLFAPLANIVETVGRGSKEKGGEILCRMLTRHGAEAVGRETEAGSIEIGKKANFIVMDRDLSKGEFGGANVLRTYFEGECVWEKDA</sequence>
<dbReference type="SUPFAM" id="SSF51556">
    <property type="entry name" value="Metallo-dependent hydrolases"/>
    <property type="match status" value="1"/>
</dbReference>
<reference evidence="2" key="1">
    <citation type="journal article" date="2020" name="Stud. Mycol.">
        <title>101 Dothideomycetes genomes: a test case for predicting lifestyles and emergence of pathogens.</title>
        <authorList>
            <person name="Haridas S."/>
            <person name="Albert R."/>
            <person name="Binder M."/>
            <person name="Bloem J."/>
            <person name="Labutti K."/>
            <person name="Salamov A."/>
            <person name="Andreopoulos B."/>
            <person name="Baker S."/>
            <person name="Barry K."/>
            <person name="Bills G."/>
            <person name="Bluhm B."/>
            <person name="Cannon C."/>
            <person name="Castanera R."/>
            <person name="Culley D."/>
            <person name="Daum C."/>
            <person name="Ezra D."/>
            <person name="Gonzalez J."/>
            <person name="Henrissat B."/>
            <person name="Kuo A."/>
            <person name="Liang C."/>
            <person name="Lipzen A."/>
            <person name="Lutzoni F."/>
            <person name="Magnuson J."/>
            <person name="Mondo S."/>
            <person name="Nolan M."/>
            <person name="Ohm R."/>
            <person name="Pangilinan J."/>
            <person name="Park H.-J."/>
            <person name="Ramirez L."/>
            <person name="Alfaro M."/>
            <person name="Sun H."/>
            <person name="Tritt A."/>
            <person name="Yoshinaga Y."/>
            <person name="Zwiers L.-H."/>
            <person name="Turgeon B."/>
            <person name="Goodwin S."/>
            <person name="Spatafora J."/>
            <person name="Crous P."/>
            <person name="Grigoriev I."/>
        </authorList>
    </citation>
    <scope>NUCLEOTIDE SEQUENCE</scope>
    <source>
        <strain evidence="2">CBS 122681</strain>
    </source>
</reference>
<dbReference type="AlphaFoldDB" id="A0A6A6TM37"/>
<dbReference type="EMBL" id="MU004297">
    <property type="protein sequence ID" value="KAF2660812.1"/>
    <property type="molecule type" value="Genomic_DNA"/>
</dbReference>
<dbReference type="InterPro" id="IPR032466">
    <property type="entry name" value="Metal_Hydrolase"/>
</dbReference>
<proteinExistence type="predicted"/>
<evidence type="ECO:0000313" key="2">
    <source>
        <dbReference type="EMBL" id="KAF2660812.1"/>
    </source>
</evidence>
<dbReference type="SUPFAM" id="SSF51338">
    <property type="entry name" value="Composite domain of metallo-dependent hydrolases"/>
    <property type="match status" value="1"/>
</dbReference>
<feature type="domain" description="Amidohydrolase 3" evidence="1">
    <location>
        <begin position="1"/>
        <end position="462"/>
    </location>
</feature>
<dbReference type="PANTHER" id="PTHR22642:SF2">
    <property type="entry name" value="PROTEIN LONG AFTER FAR-RED 3"/>
    <property type="match status" value="1"/>
</dbReference>
<evidence type="ECO:0000313" key="3">
    <source>
        <dbReference type="Proteomes" id="UP000799324"/>
    </source>
</evidence>
<dbReference type="InterPro" id="IPR011059">
    <property type="entry name" value="Metal-dep_hydrolase_composite"/>
</dbReference>
<dbReference type="PANTHER" id="PTHR22642">
    <property type="entry name" value="IMIDAZOLONEPROPIONASE"/>
    <property type="match status" value="1"/>
</dbReference>
<dbReference type="Gene3D" id="2.30.40.10">
    <property type="entry name" value="Urease, subunit C, domain 1"/>
    <property type="match status" value="1"/>
</dbReference>